<name>A0A6G8KT97_9MICO</name>
<dbReference type="Proteomes" id="UP000501518">
    <property type="component" value="Chromosome"/>
</dbReference>
<proteinExistence type="predicted"/>
<dbReference type="KEGG" id="blut:EW640_00040"/>
<evidence type="ECO:0000313" key="1">
    <source>
        <dbReference type="EMBL" id="QIN27853.1"/>
    </source>
</evidence>
<reference evidence="1 2" key="1">
    <citation type="submission" date="2019-02" db="EMBL/GenBank/DDBJ databases">
        <title>Complete Genome Sequence and Methylome Analysis of Brevibacterium luteolum NEB1784.</title>
        <authorList>
            <person name="Fomenkov A."/>
            <person name="Roberts R.J."/>
        </authorList>
    </citation>
    <scope>NUCLEOTIDE SEQUENCE [LARGE SCALE GENOMIC DNA]</scope>
    <source>
        <strain evidence="1 2">NEB1784</strain>
    </source>
</reference>
<sequence length="285" mass="31293">MKERLSGQTIIEMWSSVQFRKCVPLIKRVEAAARARDGLAFPGSGSPLAEDDLSLKPICRAIKINSLATTAKWAALMAETQLISAWPAEPEEDSGYREVAFSPYAGFTLLRGSMEASSYALWLLNPDDSETRLKRFASLTIENQRKYREAINAWQLSESTDVTDAEVASPAEVENEFEAAGITPPRHPGSTALIKKAGRCISSATLRWPPIVAWQVASAVAHGLPWSRREAAKTFYDQTTGKATVKIDAESFRFVLQAATVMFEALVSRIEELQTTLRAAPNSGI</sequence>
<organism evidence="1 2">
    <name type="scientific">Brevibacterium luteolum</name>
    <dbReference type="NCBI Taxonomy" id="199591"/>
    <lineage>
        <taxon>Bacteria</taxon>
        <taxon>Bacillati</taxon>
        <taxon>Actinomycetota</taxon>
        <taxon>Actinomycetes</taxon>
        <taxon>Micrococcales</taxon>
        <taxon>Brevibacteriaceae</taxon>
        <taxon>Brevibacterium</taxon>
    </lineage>
</organism>
<protein>
    <submittedName>
        <fullName evidence="1">Uncharacterized protein</fullName>
    </submittedName>
</protein>
<accession>A0A6G8KT97</accession>
<dbReference type="AlphaFoldDB" id="A0A6G8KT97"/>
<dbReference type="EMBL" id="CP035810">
    <property type="protein sequence ID" value="QIN27853.1"/>
    <property type="molecule type" value="Genomic_DNA"/>
</dbReference>
<gene>
    <name evidence="1" type="ORF">EW640_00040</name>
</gene>
<evidence type="ECO:0000313" key="2">
    <source>
        <dbReference type="Proteomes" id="UP000501518"/>
    </source>
</evidence>
<dbReference type="RefSeq" id="WP_165882381.1">
    <property type="nucleotide sequence ID" value="NZ_CP035810.1"/>
</dbReference>